<dbReference type="AlphaFoldDB" id="A0A8J5X7M6"/>
<dbReference type="InterPro" id="IPR019634">
    <property type="entry name" value="Uncharacterised_Ycf49"/>
</dbReference>
<dbReference type="OrthoDB" id="424673at2759"/>
<evidence type="ECO:0000256" key="2">
    <source>
        <dbReference type="SAM" id="SignalP"/>
    </source>
</evidence>
<dbReference type="OMA" id="ATWIIHI"/>
<dbReference type="PANTHER" id="PTHR33833">
    <property type="entry name" value="NUCLEOLAR-LIKE PROTEIN-RELATED"/>
    <property type="match status" value="1"/>
</dbReference>
<gene>
    <name evidence="3" type="ORF">KFE25_005810</name>
</gene>
<comment type="caution">
    <text evidence="3">The sequence shown here is derived from an EMBL/GenBank/DDBJ whole genome shotgun (WGS) entry which is preliminary data.</text>
</comment>
<keyword evidence="1" id="KW-1133">Transmembrane helix</keyword>
<dbReference type="EMBL" id="JAGTXO010000063">
    <property type="protein sequence ID" value="KAG8457797.1"/>
    <property type="molecule type" value="Genomic_DNA"/>
</dbReference>
<feature type="signal peptide" evidence="2">
    <location>
        <begin position="1"/>
        <end position="19"/>
    </location>
</feature>
<organism evidence="3 4">
    <name type="scientific">Diacronema lutheri</name>
    <name type="common">Unicellular marine alga</name>
    <name type="synonym">Monochrysis lutheri</name>
    <dbReference type="NCBI Taxonomy" id="2081491"/>
    <lineage>
        <taxon>Eukaryota</taxon>
        <taxon>Haptista</taxon>
        <taxon>Haptophyta</taxon>
        <taxon>Pavlovophyceae</taxon>
        <taxon>Pavlovales</taxon>
        <taxon>Pavlovaceae</taxon>
        <taxon>Diacronema</taxon>
    </lineage>
</organism>
<accession>A0A8J5X7M6</accession>
<dbReference type="InterPro" id="IPR021995">
    <property type="entry name" value="DUF3593"/>
</dbReference>
<protein>
    <submittedName>
        <fullName evidence="3">Uncharacterized protein</fullName>
    </submittedName>
</protein>
<sequence>MAALALLACVGLAPHITRPTVPHTGGAPAPRFGRPLFRPARARAEPRLSAWLEAAASFTPAQAEQLAGPFFGGSLLPYLAFLYFLNVPQSAAPRGVVVGYGWCLVFVFLTIPAAIAAKLLFGVSLADCDWLHGAAESLLTVTNLLLVLAFRNALASARALEDDGARADVRGARQAGPDAPAAAARTELPRLQSYAPWVLLGTGLSALSLASAAAPALASAGVHAPFLGGALNLHAVSYALGELLSREPENALSVLCWLIHTTSLVEWLVAMGLAWRWAETSGQESFKGLTWGMLPLHSSGITACVYHLFFNAPGVCMLLPTQAALTCVGNTCCAYAAYRIAAAGGWTLSGAFAAVGAGAPGPSSWPESGVRTETSTEVCNDALAAAEAASRHRPRTRVPGPVLFGFEDIGGALAAEGQLGFMAKLFGGCLAACYVVKYGELLQADFFQSEPLGAALMCIAVPTGLNVLKWAKRSKDPSFDGWF</sequence>
<feature type="chain" id="PRO_5035294626" evidence="2">
    <location>
        <begin position="20"/>
        <end position="483"/>
    </location>
</feature>
<keyword evidence="1" id="KW-0812">Transmembrane</keyword>
<dbReference type="Proteomes" id="UP000751190">
    <property type="component" value="Unassembled WGS sequence"/>
</dbReference>
<keyword evidence="2" id="KW-0732">Signal</keyword>
<keyword evidence="1" id="KW-0472">Membrane</keyword>
<feature type="transmembrane region" description="Helical" evidence="1">
    <location>
        <begin position="97"/>
        <end position="124"/>
    </location>
</feature>
<reference evidence="3" key="1">
    <citation type="submission" date="2021-05" db="EMBL/GenBank/DDBJ databases">
        <title>The genome of the haptophyte Pavlova lutheri (Diacronema luteri, Pavlovales) - a model for lipid biosynthesis in eukaryotic algae.</title>
        <authorList>
            <person name="Hulatt C.J."/>
            <person name="Posewitz M.C."/>
        </authorList>
    </citation>
    <scope>NUCLEOTIDE SEQUENCE</scope>
    <source>
        <strain evidence="3">NIVA-4/92</strain>
    </source>
</reference>
<evidence type="ECO:0000313" key="4">
    <source>
        <dbReference type="Proteomes" id="UP000751190"/>
    </source>
</evidence>
<dbReference type="PANTHER" id="PTHR33833:SF3">
    <property type="entry name" value="YCF49-LIKE PROTEIN"/>
    <property type="match status" value="1"/>
</dbReference>
<evidence type="ECO:0000256" key="1">
    <source>
        <dbReference type="SAM" id="Phobius"/>
    </source>
</evidence>
<dbReference type="Pfam" id="PF10693">
    <property type="entry name" value="DUF2499"/>
    <property type="match status" value="1"/>
</dbReference>
<feature type="transmembrane region" description="Helical" evidence="1">
    <location>
        <begin position="66"/>
        <end position="85"/>
    </location>
</feature>
<name>A0A8J5X7M6_DIALT</name>
<evidence type="ECO:0000313" key="3">
    <source>
        <dbReference type="EMBL" id="KAG8457797.1"/>
    </source>
</evidence>
<keyword evidence="4" id="KW-1185">Reference proteome</keyword>
<dbReference type="Pfam" id="PF12159">
    <property type="entry name" value="DUF3593"/>
    <property type="match status" value="1"/>
</dbReference>
<proteinExistence type="predicted"/>